<comment type="subunit">
    <text evidence="4">Homodimer.</text>
</comment>
<dbReference type="RefSeq" id="WP_341469089.1">
    <property type="nucleotide sequence ID" value="NZ_CP128399.1"/>
</dbReference>
<dbReference type="EMBL" id="CP128399">
    <property type="protein sequence ID" value="WJW67191.1"/>
    <property type="molecule type" value="Genomic_DNA"/>
</dbReference>
<sequence length="496" mass="55188">MKLVLERASELPLYRQLAEQIREYIRSGALSPGTRLPTVRQLAAEHGITRLTVQTAFNELQALGLVESFVGRGSFVAEKPPVALTAPLKLREGAQPPPQWFSQTLFADMLRLADHPDLISMVSAIPEGNAIPLPELQRQLKQAARDISAFMYGPAQGEPELREEIAHLLLDRGIVTSPDTVLITTGAQQGMDIVLRTLATPDEVLVVEEPTYPGVIELAAQRQQRVVGVPVDEHGIMLERLEEVCKTYRPCLVYTIPTFHNPTGVSLSSERRQQILQMARTYDFYLIEDDVYGFLSYREPAPLALKSLDAEGRVIYLLGFSKILAPGLRLGALVAGNGLLPEILSTKRTSDLTCSPILQRCLSGYLRKRHLTTHLQKLRHFYQERLEAVCGAAEIHLSGCGWRKPEGGLCFWVNLPQGINERDFYLEAAERGVGIMPGRAFFPQLRHEAYMRLSFGSNPPQRLIQGISLLGELLEEHGRRRLALASRAGRAVAQVV</sequence>
<gene>
    <name evidence="12" type="ORF">HXX08_05495</name>
    <name evidence="13" type="ORF">OZ401_000447</name>
</gene>
<accession>A0A8T7M2I8</accession>
<dbReference type="InterPro" id="IPR015424">
    <property type="entry name" value="PyrdxlP-dep_Trfase"/>
</dbReference>
<keyword evidence="15" id="KW-1185">Reference proteome</keyword>
<evidence type="ECO:0000256" key="6">
    <source>
        <dbReference type="ARBA" id="ARBA00022679"/>
    </source>
</evidence>
<reference evidence="13" key="2">
    <citation type="journal article" date="2024" name="Nature">
        <title>Anoxygenic phototroph of the Chloroflexota uses a type I reaction centre.</title>
        <authorList>
            <person name="Tsuji J.M."/>
            <person name="Shaw N.A."/>
            <person name="Nagashima S."/>
            <person name="Venkiteswaran J.J."/>
            <person name="Schiff S.L."/>
            <person name="Watanabe T."/>
            <person name="Fukui M."/>
            <person name="Hanada S."/>
            <person name="Tank M."/>
            <person name="Neufeld J.D."/>
        </authorList>
    </citation>
    <scope>NUCLEOTIDE SEQUENCE</scope>
    <source>
        <strain evidence="13">L227-S17</strain>
    </source>
</reference>
<dbReference type="SMART" id="SM00345">
    <property type="entry name" value="HTH_GNTR"/>
    <property type="match status" value="1"/>
</dbReference>
<dbReference type="SUPFAM" id="SSF53383">
    <property type="entry name" value="PLP-dependent transferases"/>
    <property type="match status" value="1"/>
</dbReference>
<dbReference type="InterPro" id="IPR036388">
    <property type="entry name" value="WH-like_DNA-bd_sf"/>
</dbReference>
<evidence type="ECO:0000256" key="4">
    <source>
        <dbReference type="ARBA" id="ARBA00011738"/>
    </source>
</evidence>
<dbReference type="CDD" id="cd07377">
    <property type="entry name" value="WHTH_GntR"/>
    <property type="match status" value="1"/>
</dbReference>
<evidence type="ECO:0000256" key="3">
    <source>
        <dbReference type="ARBA" id="ARBA00007441"/>
    </source>
</evidence>
<evidence type="ECO:0000256" key="1">
    <source>
        <dbReference type="ARBA" id="ARBA00001933"/>
    </source>
</evidence>
<comment type="similarity">
    <text evidence="3">Belongs to the class-I pyridoxal-phosphate-dependent aminotransferase family.</text>
</comment>
<dbReference type="Proteomes" id="UP000521676">
    <property type="component" value="Unassembled WGS sequence"/>
</dbReference>
<dbReference type="Gene3D" id="3.40.640.10">
    <property type="entry name" value="Type I PLP-dependent aspartate aminotransferase-like (Major domain)"/>
    <property type="match status" value="1"/>
</dbReference>
<keyword evidence="6" id="KW-0808">Transferase</keyword>
<keyword evidence="9" id="KW-0238">DNA-binding</keyword>
<dbReference type="PRINTS" id="PR00035">
    <property type="entry name" value="HTHGNTR"/>
</dbReference>
<proteinExistence type="inferred from homology"/>
<evidence type="ECO:0000259" key="11">
    <source>
        <dbReference type="PROSITE" id="PS50949"/>
    </source>
</evidence>
<dbReference type="CDD" id="cd00609">
    <property type="entry name" value="AAT_like"/>
    <property type="match status" value="1"/>
</dbReference>
<name>A0A8T7M2I8_9CHLR</name>
<evidence type="ECO:0000313" key="15">
    <source>
        <dbReference type="Proteomes" id="UP001431572"/>
    </source>
</evidence>
<dbReference type="InterPro" id="IPR015421">
    <property type="entry name" value="PyrdxlP-dep_Trfase_major"/>
</dbReference>
<reference evidence="12 14" key="1">
    <citation type="submission" date="2020-06" db="EMBL/GenBank/DDBJ databases">
        <title>Anoxygenic phototrophic Chloroflexota member uses a Type I reaction center.</title>
        <authorList>
            <person name="Tsuji J.M."/>
            <person name="Shaw N.A."/>
            <person name="Nagashima S."/>
            <person name="Venkiteswaran J."/>
            <person name="Schiff S.L."/>
            <person name="Hanada S."/>
            <person name="Tank M."/>
            <person name="Neufeld J.D."/>
        </authorList>
    </citation>
    <scope>NUCLEOTIDE SEQUENCE [LARGE SCALE GENOMIC DNA]</scope>
    <source>
        <strain evidence="12">L227-S17</strain>
    </source>
</reference>
<dbReference type="InterPro" id="IPR004839">
    <property type="entry name" value="Aminotransferase_I/II_large"/>
</dbReference>
<dbReference type="GO" id="GO:0003677">
    <property type="term" value="F:DNA binding"/>
    <property type="evidence" value="ECO:0007669"/>
    <property type="project" value="UniProtKB-KW"/>
</dbReference>
<comment type="similarity">
    <text evidence="2">In the C-terminal section; belongs to the class-I pyridoxal-phosphate-dependent aminotransferase family.</text>
</comment>
<dbReference type="GO" id="GO:0008483">
    <property type="term" value="F:transaminase activity"/>
    <property type="evidence" value="ECO:0007669"/>
    <property type="project" value="UniProtKB-KW"/>
</dbReference>
<dbReference type="InterPro" id="IPR036390">
    <property type="entry name" value="WH_DNA-bd_sf"/>
</dbReference>
<dbReference type="Pfam" id="PF00392">
    <property type="entry name" value="GntR"/>
    <property type="match status" value="1"/>
</dbReference>
<evidence type="ECO:0000313" key="14">
    <source>
        <dbReference type="Proteomes" id="UP000521676"/>
    </source>
</evidence>
<keyword evidence="8" id="KW-0805">Transcription regulation</keyword>
<evidence type="ECO:0000256" key="9">
    <source>
        <dbReference type="ARBA" id="ARBA00023125"/>
    </source>
</evidence>
<dbReference type="GO" id="GO:0003700">
    <property type="term" value="F:DNA-binding transcription factor activity"/>
    <property type="evidence" value="ECO:0007669"/>
    <property type="project" value="InterPro"/>
</dbReference>
<keyword evidence="7" id="KW-0663">Pyridoxal phosphate</keyword>
<comment type="cofactor">
    <cofactor evidence="1">
        <name>pyridoxal 5'-phosphate</name>
        <dbReference type="ChEBI" id="CHEBI:597326"/>
    </cofactor>
</comment>
<evidence type="ECO:0000313" key="12">
    <source>
        <dbReference type="EMBL" id="NWJ45316.1"/>
    </source>
</evidence>
<dbReference type="FunFam" id="3.40.640.10:FF:000053">
    <property type="entry name" value="Aminotransferase, class I"/>
    <property type="match status" value="1"/>
</dbReference>
<dbReference type="EMBL" id="JACATZ010000001">
    <property type="protein sequence ID" value="NWJ45316.1"/>
    <property type="molecule type" value="Genomic_DNA"/>
</dbReference>
<dbReference type="Gene3D" id="3.90.1150.10">
    <property type="entry name" value="Aspartate Aminotransferase, domain 1"/>
    <property type="match status" value="1"/>
</dbReference>
<protein>
    <submittedName>
        <fullName evidence="12">PLP-dependent aminotransferase family protein</fullName>
    </submittedName>
</protein>
<dbReference type="InterPro" id="IPR000524">
    <property type="entry name" value="Tscrpt_reg_HTH_GntR"/>
</dbReference>
<dbReference type="GO" id="GO:0030170">
    <property type="term" value="F:pyridoxal phosphate binding"/>
    <property type="evidence" value="ECO:0007669"/>
    <property type="project" value="InterPro"/>
</dbReference>
<dbReference type="SUPFAM" id="SSF46785">
    <property type="entry name" value="Winged helix' DNA-binding domain"/>
    <property type="match status" value="1"/>
</dbReference>
<dbReference type="PANTHER" id="PTHR46577">
    <property type="entry name" value="HTH-TYPE TRANSCRIPTIONAL REGULATORY PROTEIN GABR"/>
    <property type="match status" value="1"/>
</dbReference>
<dbReference type="AlphaFoldDB" id="A0A8T7M2I8"/>
<dbReference type="Gene3D" id="1.10.10.10">
    <property type="entry name" value="Winged helix-like DNA-binding domain superfamily/Winged helix DNA-binding domain"/>
    <property type="match status" value="1"/>
</dbReference>
<evidence type="ECO:0000256" key="5">
    <source>
        <dbReference type="ARBA" id="ARBA00022576"/>
    </source>
</evidence>
<organism evidence="12 14">
    <name type="scientific">Candidatus Chlorohelix allophototropha</name>
    <dbReference type="NCBI Taxonomy" id="3003348"/>
    <lineage>
        <taxon>Bacteria</taxon>
        <taxon>Bacillati</taxon>
        <taxon>Chloroflexota</taxon>
        <taxon>Chloroflexia</taxon>
        <taxon>Candidatus Chloroheliales</taxon>
        <taxon>Candidatus Chloroheliaceae</taxon>
        <taxon>Candidatus Chlorohelix</taxon>
    </lineage>
</organism>
<feature type="domain" description="HTH gntR-type" evidence="11">
    <location>
        <begin position="11"/>
        <end position="79"/>
    </location>
</feature>
<dbReference type="Pfam" id="PF00155">
    <property type="entry name" value="Aminotran_1_2"/>
    <property type="match status" value="1"/>
</dbReference>
<evidence type="ECO:0000256" key="7">
    <source>
        <dbReference type="ARBA" id="ARBA00022898"/>
    </source>
</evidence>
<keyword evidence="10" id="KW-0804">Transcription</keyword>
<dbReference type="PROSITE" id="PS50949">
    <property type="entry name" value="HTH_GNTR"/>
    <property type="match status" value="1"/>
</dbReference>
<dbReference type="InterPro" id="IPR015422">
    <property type="entry name" value="PyrdxlP-dep_Trfase_small"/>
</dbReference>
<evidence type="ECO:0000313" key="13">
    <source>
        <dbReference type="EMBL" id="WJW67191.1"/>
    </source>
</evidence>
<evidence type="ECO:0000256" key="10">
    <source>
        <dbReference type="ARBA" id="ARBA00023163"/>
    </source>
</evidence>
<keyword evidence="5 12" id="KW-0032">Aminotransferase</keyword>
<evidence type="ECO:0000256" key="2">
    <source>
        <dbReference type="ARBA" id="ARBA00005384"/>
    </source>
</evidence>
<dbReference type="InterPro" id="IPR051446">
    <property type="entry name" value="HTH_trans_reg/aminotransferase"/>
</dbReference>
<dbReference type="PANTHER" id="PTHR46577:SF2">
    <property type="entry name" value="TRANSCRIPTIONAL REGULATORY PROTEIN"/>
    <property type="match status" value="1"/>
</dbReference>
<evidence type="ECO:0000256" key="8">
    <source>
        <dbReference type="ARBA" id="ARBA00023015"/>
    </source>
</evidence>
<dbReference type="Proteomes" id="UP001431572">
    <property type="component" value="Chromosome 1"/>
</dbReference>